<protein>
    <submittedName>
        <fullName evidence="8">Type VII secretion protein EccE</fullName>
    </submittedName>
</protein>
<dbReference type="GO" id="GO:0005886">
    <property type="term" value="C:plasma membrane"/>
    <property type="evidence" value="ECO:0007669"/>
    <property type="project" value="UniProtKB-SubCell"/>
</dbReference>
<evidence type="ECO:0000259" key="7">
    <source>
        <dbReference type="Pfam" id="PF11203"/>
    </source>
</evidence>
<keyword evidence="9" id="KW-1185">Reference proteome</keyword>
<gene>
    <name evidence="8" type="ORF">BKN37_14490</name>
</gene>
<evidence type="ECO:0000256" key="1">
    <source>
        <dbReference type="ARBA" id="ARBA00004236"/>
    </source>
</evidence>
<keyword evidence="3" id="KW-1003">Cell membrane</keyword>
<keyword evidence="4" id="KW-0812">Transmembrane</keyword>
<evidence type="ECO:0000256" key="3">
    <source>
        <dbReference type="ARBA" id="ARBA00022475"/>
    </source>
</evidence>
<dbReference type="NCBIfam" id="TIGR03923">
    <property type="entry name" value="T7SS_EccE"/>
    <property type="match status" value="1"/>
</dbReference>
<dbReference type="InterPro" id="IPR050051">
    <property type="entry name" value="EccE_dom"/>
</dbReference>
<keyword evidence="5" id="KW-1133">Transmembrane helix</keyword>
<dbReference type="AlphaFoldDB" id="A0A1S1NI28"/>
<name>A0A1S1NI28_9MYCO</name>
<comment type="subcellular location">
    <subcellularLocation>
        <location evidence="1">Cell membrane</location>
    </subcellularLocation>
</comment>
<evidence type="ECO:0000256" key="6">
    <source>
        <dbReference type="ARBA" id="ARBA00023136"/>
    </source>
</evidence>
<reference evidence="8 9" key="1">
    <citation type="submission" date="2016-10" db="EMBL/GenBank/DDBJ databases">
        <title>Genome sequence of Mycobacterium talmonii.</title>
        <authorList>
            <person name="Greninger A.L."/>
            <person name="Elliott B."/>
            <person name="Vasireddy S."/>
            <person name="Vasireddy R."/>
        </authorList>
    </citation>
    <scope>NUCLEOTIDE SEQUENCE [LARGE SCALE GENOMIC DNA]</scope>
    <source>
        <strain evidence="9">NE-TNMC-100812</strain>
    </source>
</reference>
<sequence length="473" mass="49256">MTAGLVVVAVAVMGLPVWVKVGVGIPVVLLAVVTVNDRLASEWVALTMKNRRDGRLPQVSAAELGSVALPGEDVAVRWEGEDLVALIALHPQPFTPTIVVAGKALHDDVVDSAVVEDLLACWGPEFTADIVSAGWRVARSAPLAVYGQCEQQLGADPCPGFRRSWVVVRVCPARLPVSVTGWRGGGVVGAANALVAAATRVAEGLSKQGVDARLARSFARFDELAGVEVVSRQWSTLRGSSSYTTVYSAPGGPDQWWSVRADRTVTRLRVAPGCVPRSVVALTTVRRMDRDPKGWIRLRGNQLEALSGSTPVADRHHRVPVGSAGILVGRAPADQSPVYVAFDAGECGLSCGDSGMFVQLVVRAAAAGAAVCLPPGFEAVAAGVGTTVDTRACIVWPGAGVRTWLVTARAPQIIAVSPAMVVLPRGRIPIEAVHGREDAVLGVRAAGAASRFAATGGAVQQQSKQVSAGKELG</sequence>
<evidence type="ECO:0000313" key="8">
    <source>
        <dbReference type="EMBL" id="OHV03527.1"/>
    </source>
</evidence>
<evidence type="ECO:0000313" key="9">
    <source>
        <dbReference type="Proteomes" id="UP000179734"/>
    </source>
</evidence>
<accession>A0A1S1NI28</accession>
<evidence type="ECO:0000256" key="4">
    <source>
        <dbReference type="ARBA" id="ARBA00022692"/>
    </source>
</evidence>
<feature type="domain" description="Type VII secretion system protein EccE" evidence="7">
    <location>
        <begin position="160"/>
        <end position="247"/>
    </location>
</feature>
<organism evidence="8 9">
    <name type="scientific">Mycobacterium talmoniae</name>
    <dbReference type="NCBI Taxonomy" id="1858794"/>
    <lineage>
        <taxon>Bacteria</taxon>
        <taxon>Bacillati</taxon>
        <taxon>Actinomycetota</taxon>
        <taxon>Actinomycetes</taxon>
        <taxon>Mycobacteriales</taxon>
        <taxon>Mycobacteriaceae</taxon>
        <taxon>Mycobacterium</taxon>
    </lineage>
</organism>
<comment type="caution">
    <text evidence="8">The sequence shown here is derived from an EMBL/GenBank/DDBJ whole genome shotgun (WGS) entry which is preliminary data.</text>
</comment>
<proteinExistence type="inferred from homology"/>
<dbReference type="Proteomes" id="UP000179734">
    <property type="component" value="Unassembled WGS sequence"/>
</dbReference>
<keyword evidence="6" id="KW-0472">Membrane</keyword>
<evidence type="ECO:0000256" key="5">
    <source>
        <dbReference type="ARBA" id="ARBA00022989"/>
    </source>
</evidence>
<dbReference type="EMBL" id="MLQM01000073">
    <property type="protein sequence ID" value="OHV03527.1"/>
    <property type="molecule type" value="Genomic_DNA"/>
</dbReference>
<dbReference type="Pfam" id="PF11203">
    <property type="entry name" value="EccE"/>
    <property type="match status" value="1"/>
</dbReference>
<dbReference type="InterPro" id="IPR021368">
    <property type="entry name" value="T7SS_EccE"/>
</dbReference>
<comment type="similarity">
    <text evidence="2">Belongs to the EccE family.</text>
</comment>
<evidence type="ECO:0000256" key="2">
    <source>
        <dbReference type="ARBA" id="ARBA00007759"/>
    </source>
</evidence>